<gene>
    <name evidence="1" type="ORF">BV22DRAFT_1063622</name>
</gene>
<protein>
    <submittedName>
        <fullName evidence="1">Acyl-CoA dehydrogenase NM domain-like protein</fullName>
    </submittedName>
</protein>
<organism evidence="1 2">
    <name type="scientific">Leucogyrophana mollusca</name>
    <dbReference type="NCBI Taxonomy" id="85980"/>
    <lineage>
        <taxon>Eukaryota</taxon>
        <taxon>Fungi</taxon>
        <taxon>Dikarya</taxon>
        <taxon>Basidiomycota</taxon>
        <taxon>Agaricomycotina</taxon>
        <taxon>Agaricomycetes</taxon>
        <taxon>Agaricomycetidae</taxon>
        <taxon>Boletales</taxon>
        <taxon>Boletales incertae sedis</taxon>
        <taxon>Leucogyrophana</taxon>
    </lineage>
</organism>
<sequence>MARKSNPSVIPSDCGRSSRHLLSTPAWKINHHCLSYRQRALLAYERAKLLGLAYGFSKEDLADLTCKFWDLHTDPLTVIDGAATTLLTIQYNLAAGTLVQHSEGRTDVDVLIDDLLTFKKIGQFLLTEVGHGLDVGNLETTATRLPSGDYSLHTPAPSAAKFMPPTVPVGTPTVGVVFARLLVDGEDRGIRPFLVPLNDGDQMCAGVTARLLPYRELSSPVNHSITSFNHVRLPSSALLGSPEKSMFPRLELLNSIWRVAIGSIALGSIGVPAMKVYSAIGTLYSQRRFIGDISDRHPILSFRTQQIPVLTAVARTYALDAFRRWAVARFSDTSEDPRIRHGIAACFKAVAVQFTQCASLEISERCGAQGIQSVNMMTNMHAEMRGIAIAEGDILGLSIRLVTELLLERYKLPISENPQSLLARHETGLFREQRSLLGSAPSHRSPEFSKLILPRCQSMVEAIGHRMAYDAAAASGMMPSLLNLYECSIVKLDPAWYVENAALSRRDQDDAEVRALDDVLPHLTSFVEQMEIEPYVRAPIRSDTAWDAFVDQLDVFEGVGHVTLDGRRALMKTRL</sequence>
<name>A0ACB8BLN5_9AGAM</name>
<dbReference type="EMBL" id="MU266388">
    <property type="protein sequence ID" value="KAH7926176.1"/>
    <property type="molecule type" value="Genomic_DNA"/>
</dbReference>
<comment type="caution">
    <text evidence="1">The sequence shown here is derived from an EMBL/GenBank/DDBJ whole genome shotgun (WGS) entry which is preliminary data.</text>
</comment>
<evidence type="ECO:0000313" key="1">
    <source>
        <dbReference type="EMBL" id="KAH7926176.1"/>
    </source>
</evidence>
<proteinExistence type="predicted"/>
<evidence type="ECO:0000313" key="2">
    <source>
        <dbReference type="Proteomes" id="UP000790709"/>
    </source>
</evidence>
<accession>A0ACB8BLN5</accession>
<dbReference type="Proteomes" id="UP000790709">
    <property type="component" value="Unassembled WGS sequence"/>
</dbReference>
<keyword evidence="2" id="KW-1185">Reference proteome</keyword>
<reference evidence="1" key="1">
    <citation type="journal article" date="2021" name="New Phytol.">
        <title>Evolutionary innovations through gain and loss of genes in the ectomycorrhizal Boletales.</title>
        <authorList>
            <person name="Wu G."/>
            <person name="Miyauchi S."/>
            <person name="Morin E."/>
            <person name="Kuo A."/>
            <person name="Drula E."/>
            <person name="Varga T."/>
            <person name="Kohler A."/>
            <person name="Feng B."/>
            <person name="Cao Y."/>
            <person name="Lipzen A."/>
            <person name="Daum C."/>
            <person name="Hundley H."/>
            <person name="Pangilinan J."/>
            <person name="Johnson J."/>
            <person name="Barry K."/>
            <person name="LaButti K."/>
            <person name="Ng V."/>
            <person name="Ahrendt S."/>
            <person name="Min B."/>
            <person name="Choi I.G."/>
            <person name="Park H."/>
            <person name="Plett J.M."/>
            <person name="Magnuson J."/>
            <person name="Spatafora J.W."/>
            <person name="Nagy L.G."/>
            <person name="Henrissat B."/>
            <person name="Grigoriev I.V."/>
            <person name="Yang Z.L."/>
            <person name="Xu J."/>
            <person name="Martin F.M."/>
        </authorList>
    </citation>
    <scope>NUCLEOTIDE SEQUENCE</scope>
    <source>
        <strain evidence="1">KUC20120723A-06</strain>
    </source>
</reference>